<protein>
    <submittedName>
        <fullName evidence="1">Uncharacterized protein</fullName>
    </submittedName>
</protein>
<accession>A0A0W0RQT5</accession>
<evidence type="ECO:0000313" key="1">
    <source>
        <dbReference type="EMBL" id="KTC73429.1"/>
    </source>
</evidence>
<dbReference type="AlphaFoldDB" id="A0A0W0RQT5"/>
<proteinExistence type="predicted"/>
<dbReference type="RefSeq" id="WP_058459697.1">
    <property type="nucleotide sequence ID" value="NZ_CAAAIY010000018.1"/>
</dbReference>
<reference evidence="1 2" key="1">
    <citation type="submission" date="2015-11" db="EMBL/GenBank/DDBJ databases">
        <title>Genomic analysis of 38 Legionella species identifies large and diverse effector repertoires.</title>
        <authorList>
            <person name="Burstein D."/>
            <person name="Amaro F."/>
            <person name="Zusman T."/>
            <person name="Lifshitz Z."/>
            <person name="Cohen O."/>
            <person name="Gilbert J.A."/>
            <person name="Pupko T."/>
            <person name="Shuman H.A."/>
            <person name="Segal G."/>
        </authorList>
    </citation>
    <scope>NUCLEOTIDE SEQUENCE [LARGE SCALE GENOMIC DNA]</scope>
    <source>
        <strain evidence="1 2">WIGA</strain>
    </source>
</reference>
<name>A0A0W0RQT5_LEGBO</name>
<evidence type="ECO:0000313" key="2">
    <source>
        <dbReference type="Proteomes" id="UP000054695"/>
    </source>
</evidence>
<sequence>MFAQSESESFVSFHSVPKCEDFFSRELILTDKSKELFELGSDGQGYIGLVDLKNCQIHLVPAFNKNDGLVHVDKNGKRFTQWLQSIQQLGGNTGDLHMQSASILQLGDKAGANGLLMGFGLWKGGIGVKFLSEMPESSLRLIPNEYLLVKNNNDQTWQLMYVNQKRETEIISMETIPGLIEAINKLPNTKKPEQLNYEERREVEQVLRDSDLGKENKAIKFLKNRSSSQNMFSCAYDPIYTVFFNNSLTAGHGSAHSLALRRELPLPVFQKIMDSIGKQLDITGLERLQESPLIPDDTNDNRLRFHLKIESDWMKLLEKLAQNNILTNENKQVIADNAKHAKKITNALITLAKGNILTNENREFITKHPEYADIVSNALILLAQENILTSINGRFIVDNAPYAERVSKAFIILAKNEILTDENKALICEYYPYAIVISNALARLAQEKILEKENRDIIVKNYQCAEVVSNALMFLSQKKILTNENRDLIAEHPQYASILSNALVKLAETDILNNENRDLLAKHPEHAGKISNALVKLAKADILTDENRDLIEKHPQHAEKISEALVQLTQEDILTNENRKRIDEDPENADLILLVHRTFNKS</sequence>
<dbReference type="EMBL" id="LNXU01000019">
    <property type="protein sequence ID" value="KTC73429.1"/>
    <property type="molecule type" value="Genomic_DNA"/>
</dbReference>
<keyword evidence="2" id="KW-1185">Reference proteome</keyword>
<dbReference type="STRING" id="447.Lboz_2075"/>
<gene>
    <name evidence="1" type="ORF">Lboz_2075</name>
</gene>
<dbReference type="PATRIC" id="fig|447.4.peg.2204"/>
<comment type="caution">
    <text evidence="1">The sequence shown here is derived from an EMBL/GenBank/DDBJ whole genome shotgun (WGS) entry which is preliminary data.</text>
</comment>
<organism evidence="1 2">
    <name type="scientific">Legionella bozemanae</name>
    <name type="common">Fluoribacter bozemanae</name>
    <dbReference type="NCBI Taxonomy" id="447"/>
    <lineage>
        <taxon>Bacteria</taxon>
        <taxon>Pseudomonadati</taxon>
        <taxon>Pseudomonadota</taxon>
        <taxon>Gammaproteobacteria</taxon>
        <taxon>Legionellales</taxon>
        <taxon>Legionellaceae</taxon>
        <taxon>Legionella</taxon>
    </lineage>
</organism>
<dbReference type="OrthoDB" id="9995660at2"/>
<dbReference type="Proteomes" id="UP000054695">
    <property type="component" value="Unassembled WGS sequence"/>
</dbReference>